<protein>
    <submittedName>
        <fullName evidence="2">Uncharacterized protein</fullName>
    </submittedName>
</protein>
<evidence type="ECO:0000313" key="3">
    <source>
        <dbReference type="Proteomes" id="UP000001075"/>
    </source>
</evidence>
<name>G3GYR7_CRIGR</name>
<feature type="region of interest" description="Disordered" evidence="1">
    <location>
        <begin position="1"/>
        <end position="21"/>
    </location>
</feature>
<proteinExistence type="predicted"/>
<dbReference type="Proteomes" id="UP000001075">
    <property type="component" value="Unassembled WGS sequence"/>
</dbReference>
<evidence type="ECO:0000256" key="1">
    <source>
        <dbReference type="SAM" id="MobiDB-lite"/>
    </source>
</evidence>
<dbReference type="InParanoid" id="G3GYR7"/>
<accession>G3GYR7</accession>
<gene>
    <name evidence="2" type="ORF">I79_002974</name>
</gene>
<dbReference type="AlphaFoldDB" id="G3GYR7"/>
<dbReference type="EMBL" id="JH000068">
    <property type="protein sequence ID" value="EGV94609.1"/>
    <property type="molecule type" value="Genomic_DNA"/>
</dbReference>
<evidence type="ECO:0000313" key="2">
    <source>
        <dbReference type="EMBL" id="EGV94609.1"/>
    </source>
</evidence>
<sequence>MNACPLPGGSSSRAPPFSWQPGLEKPRPLLCLTSPENSSLCPATPPAGSLKARW</sequence>
<organism evidence="2 3">
    <name type="scientific">Cricetulus griseus</name>
    <name type="common">Chinese hamster</name>
    <name type="synonym">Cricetulus barabensis griseus</name>
    <dbReference type="NCBI Taxonomy" id="10029"/>
    <lineage>
        <taxon>Eukaryota</taxon>
        <taxon>Metazoa</taxon>
        <taxon>Chordata</taxon>
        <taxon>Craniata</taxon>
        <taxon>Vertebrata</taxon>
        <taxon>Euteleostomi</taxon>
        <taxon>Mammalia</taxon>
        <taxon>Eutheria</taxon>
        <taxon>Euarchontoglires</taxon>
        <taxon>Glires</taxon>
        <taxon>Rodentia</taxon>
        <taxon>Myomorpha</taxon>
        <taxon>Muroidea</taxon>
        <taxon>Cricetidae</taxon>
        <taxon>Cricetinae</taxon>
        <taxon>Cricetulus</taxon>
    </lineage>
</organism>
<reference evidence="3" key="1">
    <citation type="journal article" date="2011" name="Nat. Biotechnol.">
        <title>The genomic sequence of the Chinese hamster ovary (CHO)-K1 cell line.</title>
        <authorList>
            <person name="Xu X."/>
            <person name="Nagarajan H."/>
            <person name="Lewis N.E."/>
            <person name="Pan S."/>
            <person name="Cai Z."/>
            <person name="Liu X."/>
            <person name="Chen W."/>
            <person name="Xie M."/>
            <person name="Wang W."/>
            <person name="Hammond S."/>
            <person name="Andersen M.R."/>
            <person name="Neff N."/>
            <person name="Passarelli B."/>
            <person name="Koh W."/>
            <person name="Fan H.C."/>
            <person name="Wang J."/>
            <person name="Gui Y."/>
            <person name="Lee K.H."/>
            <person name="Betenbaugh M.J."/>
            <person name="Quake S.R."/>
            <person name="Famili I."/>
            <person name="Palsson B.O."/>
            <person name="Wang J."/>
        </authorList>
    </citation>
    <scope>NUCLEOTIDE SEQUENCE [LARGE SCALE GENOMIC DNA]</scope>
    <source>
        <strain evidence="3">CHO K1 cell line</strain>
    </source>
</reference>